<reference evidence="16" key="1">
    <citation type="submission" date="2016-06" db="EMBL/GenBank/DDBJ databases">
        <title>Draft genome sequence of Desulfoplanes formicivorans strain Pf12B.</title>
        <authorList>
            <person name="Watanabe M."/>
            <person name="Kojima H."/>
            <person name="Fukui M."/>
        </authorList>
    </citation>
    <scope>NUCLEOTIDE SEQUENCE [LARGE SCALE GENOMIC DNA]</scope>
    <source>
        <strain evidence="16">Pf12B</strain>
    </source>
</reference>
<evidence type="ECO:0000313" key="16">
    <source>
        <dbReference type="Proteomes" id="UP000095200"/>
    </source>
</evidence>
<keyword evidence="5 10" id="KW-0067">ATP-binding</keyword>
<dbReference type="Pfam" id="PF08245">
    <property type="entry name" value="Mur_ligase_M"/>
    <property type="match status" value="1"/>
</dbReference>
<evidence type="ECO:0000259" key="14">
    <source>
        <dbReference type="Pfam" id="PF08245"/>
    </source>
</evidence>
<dbReference type="InterPro" id="IPR013221">
    <property type="entry name" value="Mur_ligase_cen"/>
</dbReference>
<keyword evidence="6 10" id="KW-0133">Cell shape</keyword>
<dbReference type="InterPro" id="IPR005863">
    <property type="entry name" value="UDP-N-AcMur_synth"/>
</dbReference>
<evidence type="ECO:0000256" key="3">
    <source>
        <dbReference type="ARBA" id="ARBA00022618"/>
    </source>
</evidence>
<evidence type="ECO:0000259" key="13">
    <source>
        <dbReference type="Pfam" id="PF02875"/>
    </source>
</evidence>
<dbReference type="GO" id="GO:0071555">
    <property type="term" value="P:cell wall organization"/>
    <property type="evidence" value="ECO:0007669"/>
    <property type="project" value="UniProtKB-KW"/>
</dbReference>
<gene>
    <name evidence="10" type="primary">murF</name>
    <name evidence="15" type="ORF">DPF_0517</name>
</gene>
<evidence type="ECO:0000256" key="11">
    <source>
        <dbReference type="RuleBase" id="RU004136"/>
    </source>
</evidence>
<dbReference type="GO" id="GO:0008360">
    <property type="term" value="P:regulation of cell shape"/>
    <property type="evidence" value="ECO:0007669"/>
    <property type="project" value="UniProtKB-KW"/>
</dbReference>
<keyword evidence="8 10" id="KW-0131">Cell cycle</keyword>
<evidence type="ECO:0000256" key="1">
    <source>
        <dbReference type="ARBA" id="ARBA00022490"/>
    </source>
</evidence>
<protein>
    <recommendedName>
        <fullName evidence="10 11">UDP-N-acetylmuramoyl-tripeptide--D-alanyl-D-alanine ligase</fullName>
        <ecNumber evidence="10 11">6.3.2.10</ecNumber>
    </recommendedName>
    <alternativeName>
        <fullName evidence="10">D-alanyl-D-alanine-adding enzyme</fullName>
    </alternativeName>
</protein>
<dbReference type="GO" id="GO:0008766">
    <property type="term" value="F:UDP-N-acetylmuramoylalanyl-D-glutamyl-2,6-diaminopimelate-D-alanyl-D-alanine ligase activity"/>
    <property type="evidence" value="ECO:0007669"/>
    <property type="project" value="RHEA"/>
</dbReference>
<keyword evidence="9 10" id="KW-0961">Cell wall biogenesis/degradation</keyword>
<evidence type="ECO:0000256" key="8">
    <source>
        <dbReference type="ARBA" id="ARBA00023306"/>
    </source>
</evidence>
<accession>A0A194AER2</accession>
<dbReference type="GO" id="GO:0005737">
    <property type="term" value="C:cytoplasm"/>
    <property type="evidence" value="ECO:0007669"/>
    <property type="project" value="UniProtKB-SubCell"/>
</dbReference>
<feature type="domain" description="Mur ligase N-terminal catalytic" evidence="12">
    <location>
        <begin position="28"/>
        <end position="97"/>
    </location>
</feature>
<dbReference type="UniPathway" id="UPA00219"/>
<evidence type="ECO:0000256" key="9">
    <source>
        <dbReference type="ARBA" id="ARBA00023316"/>
    </source>
</evidence>
<dbReference type="Gene3D" id="3.40.1390.10">
    <property type="entry name" value="MurE/MurF, N-terminal domain"/>
    <property type="match status" value="1"/>
</dbReference>
<organism evidence="15 16">
    <name type="scientific">Desulfoplanes formicivorans</name>
    <dbReference type="NCBI Taxonomy" id="1592317"/>
    <lineage>
        <taxon>Bacteria</taxon>
        <taxon>Pseudomonadati</taxon>
        <taxon>Thermodesulfobacteriota</taxon>
        <taxon>Desulfovibrionia</taxon>
        <taxon>Desulfovibrionales</taxon>
        <taxon>Desulfoplanaceae</taxon>
        <taxon>Desulfoplanes</taxon>
    </lineage>
</organism>
<dbReference type="EC" id="6.3.2.10" evidence="10 11"/>
<keyword evidence="3 10" id="KW-0132">Cell division</keyword>
<dbReference type="InterPro" id="IPR036565">
    <property type="entry name" value="Mur-like_cat_sf"/>
</dbReference>
<dbReference type="SUPFAM" id="SSF53623">
    <property type="entry name" value="MurD-like peptide ligases, catalytic domain"/>
    <property type="match status" value="1"/>
</dbReference>
<dbReference type="AlphaFoldDB" id="A0A194AER2"/>
<dbReference type="PANTHER" id="PTHR43024">
    <property type="entry name" value="UDP-N-ACETYLMURAMOYL-TRIPEPTIDE--D-ALANYL-D-ALANINE LIGASE"/>
    <property type="match status" value="1"/>
</dbReference>
<comment type="pathway">
    <text evidence="10 11">Cell wall biogenesis; peptidoglycan biosynthesis.</text>
</comment>
<dbReference type="GO" id="GO:0047480">
    <property type="term" value="F:UDP-N-acetylmuramoyl-tripeptide-D-alanyl-D-alanine ligase activity"/>
    <property type="evidence" value="ECO:0007669"/>
    <property type="project" value="UniProtKB-UniRule"/>
</dbReference>
<dbReference type="HAMAP" id="MF_02019">
    <property type="entry name" value="MurF"/>
    <property type="match status" value="1"/>
</dbReference>
<feature type="domain" description="Mur ligase C-terminal" evidence="13">
    <location>
        <begin position="321"/>
        <end position="442"/>
    </location>
</feature>
<keyword evidence="1 10" id="KW-0963">Cytoplasm</keyword>
<dbReference type="InterPro" id="IPR051046">
    <property type="entry name" value="MurCDEF_CellWall_CoF430Synth"/>
</dbReference>
<dbReference type="SUPFAM" id="SSF53244">
    <property type="entry name" value="MurD-like peptide ligases, peptide-binding domain"/>
    <property type="match status" value="1"/>
</dbReference>
<dbReference type="NCBIfam" id="TIGR01143">
    <property type="entry name" value="murF"/>
    <property type="match status" value="1"/>
</dbReference>
<dbReference type="Pfam" id="PF02875">
    <property type="entry name" value="Mur_ligase_C"/>
    <property type="match status" value="1"/>
</dbReference>
<dbReference type="InterPro" id="IPR000713">
    <property type="entry name" value="Mur_ligase_N"/>
</dbReference>
<keyword evidence="7 10" id="KW-0573">Peptidoglycan synthesis</keyword>
<dbReference type="Pfam" id="PF01225">
    <property type="entry name" value="Mur_ligase"/>
    <property type="match status" value="1"/>
</dbReference>
<dbReference type="Gene3D" id="3.90.190.20">
    <property type="entry name" value="Mur ligase, C-terminal domain"/>
    <property type="match status" value="1"/>
</dbReference>
<dbReference type="PANTHER" id="PTHR43024:SF1">
    <property type="entry name" value="UDP-N-ACETYLMURAMOYL-TRIPEPTIDE--D-ALANYL-D-ALANINE LIGASE"/>
    <property type="match status" value="1"/>
</dbReference>
<comment type="similarity">
    <text evidence="10">Belongs to the MurCDEF family. MurF subfamily.</text>
</comment>
<dbReference type="InterPro" id="IPR036615">
    <property type="entry name" value="Mur_ligase_C_dom_sf"/>
</dbReference>
<dbReference type="OrthoDB" id="9801978at2"/>
<feature type="binding site" evidence="10">
    <location>
        <begin position="112"/>
        <end position="118"/>
    </location>
    <ligand>
        <name>ATP</name>
        <dbReference type="ChEBI" id="CHEBI:30616"/>
    </ligand>
</feature>
<evidence type="ECO:0000313" key="15">
    <source>
        <dbReference type="EMBL" id="GAU07818.1"/>
    </source>
</evidence>
<comment type="subcellular location">
    <subcellularLocation>
        <location evidence="10 11">Cytoplasm</location>
    </subcellularLocation>
</comment>
<comment type="function">
    <text evidence="10 11">Involved in cell wall formation. Catalyzes the final step in the synthesis of UDP-N-acetylmuramoyl-pentapeptide, the precursor of murein.</text>
</comment>
<dbReference type="EMBL" id="BDFE01000008">
    <property type="protein sequence ID" value="GAU07818.1"/>
    <property type="molecule type" value="Genomic_DNA"/>
</dbReference>
<comment type="caution">
    <text evidence="15">The sequence shown here is derived from an EMBL/GenBank/DDBJ whole genome shotgun (WGS) entry which is preliminary data.</text>
</comment>
<dbReference type="Gene3D" id="3.40.1190.10">
    <property type="entry name" value="Mur-like, catalytic domain"/>
    <property type="match status" value="1"/>
</dbReference>
<evidence type="ECO:0000256" key="2">
    <source>
        <dbReference type="ARBA" id="ARBA00022598"/>
    </source>
</evidence>
<proteinExistence type="inferred from homology"/>
<dbReference type="GO" id="GO:0051301">
    <property type="term" value="P:cell division"/>
    <property type="evidence" value="ECO:0007669"/>
    <property type="project" value="UniProtKB-KW"/>
</dbReference>
<evidence type="ECO:0000256" key="4">
    <source>
        <dbReference type="ARBA" id="ARBA00022741"/>
    </source>
</evidence>
<dbReference type="SUPFAM" id="SSF63418">
    <property type="entry name" value="MurE/MurF N-terminal domain"/>
    <property type="match status" value="1"/>
</dbReference>
<evidence type="ECO:0000256" key="5">
    <source>
        <dbReference type="ARBA" id="ARBA00022840"/>
    </source>
</evidence>
<name>A0A194AER2_9BACT</name>
<feature type="domain" description="Mur ligase central" evidence="14">
    <location>
        <begin position="110"/>
        <end position="297"/>
    </location>
</feature>
<evidence type="ECO:0000256" key="6">
    <source>
        <dbReference type="ARBA" id="ARBA00022960"/>
    </source>
</evidence>
<dbReference type="Proteomes" id="UP000095200">
    <property type="component" value="Unassembled WGS sequence"/>
</dbReference>
<keyword evidence="16" id="KW-1185">Reference proteome</keyword>
<dbReference type="STRING" id="1592317.DPF_0517"/>
<evidence type="ECO:0000256" key="7">
    <source>
        <dbReference type="ARBA" id="ARBA00022984"/>
    </source>
</evidence>
<dbReference type="RefSeq" id="WP_069857328.1">
    <property type="nucleotide sequence ID" value="NZ_BDFE01000008.1"/>
</dbReference>
<keyword evidence="4 10" id="KW-0547">Nucleotide-binding</keyword>
<evidence type="ECO:0000256" key="10">
    <source>
        <dbReference type="HAMAP-Rule" id="MF_02019"/>
    </source>
</evidence>
<dbReference type="InterPro" id="IPR004101">
    <property type="entry name" value="Mur_ligase_C"/>
</dbReference>
<keyword evidence="2 10" id="KW-0436">Ligase</keyword>
<dbReference type="GO" id="GO:0009252">
    <property type="term" value="P:peptidoglycan biosynthetic process"/>
    <property type="evidence" value="ECO:0007669"/>
    <property type="project" value="UniProtKB-UniRule"/>
</dbReference>
<dbReference type="GO" id="GO:0005524">
    <property type="term" value="F:ATP binding"/>
    <property type="evidence" value="ECO:0007669"/>
    <property type="project" value="UniProtKB-UniRule"/>
</dbReference>
<comment type="catalytic activity">
    <reaction evidence="10 11">
        <text>D-alanyl-D-alanine + UDP-N-acetyl-alpha-D-muramoyl-L-alanyl-gamma-D-glutamyl-meso-2,6-diaminopimelate + ATP = UDP-N-acetyl-alpha-D-muramoyl-L-alanyl-gamma-D-glutamyl-meso-2,6-diaminopimeloyl-D-alanyl-D-alanine + ADP + phosphate + H(+)</text>
        <dbReference type="Rhea" id="RHEA:28374"/>
        <dbReference type="ChEBI" id="CHEBI:15378"/>
        <dbReference type="ChEBI" id="CHEBI:30616"/>
        <dbReference type="ChEBI" id="CHEBI:43474"/>
        <dbReference type="ChEBI" id="CHEBI:57822"/>
        <dbReference type="ChEBI" id="CHEBI:61386"/>
        <dbReference type="ChEBI" id="CHEBI:83905"/>
        <dbReference type="ChEBI" id="CHEBI:456216"/>
        <dbReference type="EC" id="6.3.2.10"/>
    </reaction>
</comment>
<evidence type="ECO:0000259" key="12">
    <source>
        <dbReference type="Pfam" id="PF01225"/>
    </source>
</evidence>
<sequence>MRLGLWEIATAMDAMGDVTENNNRDVLGVQTDSRLVRRGDLFVCIVGKNMDGHCFAAEAARKGACAIVAHSPLPEIDSGVPVLLVRNTLEALGRLALYWRTRTGATVIGITGSAGKTTVREMLASLLAMRGKTARNSKNWNNQLGLPLSMLACSGDEMFWVMELGISRPGDMEELGAILRPDHVLITNVGPCHLEGLEDVVGVAKAKATLMEYMSAAGTAVVSKDYPELVEQVGQYAAHSVLFSTQDALSPFSAVYEGMDDQGMGRFRLTLNGQARTLSLPMHGQEMAENCIAVATMARCLGMDSETILQGLATHVPVAQRFRVTTRGLWTVIDDTYNANPLSMRCSIERAGLLHPDDPLVLVLGEMKELGDYAGKGHVDLGTWVGQSSASLLFFAGEHADDVRQGLGAWDGRFVPVASPDELRDHVRLLPSRGTILFKGSRSCRMEKYLEVFLGEQG</sequence>
<dbReference type="InterPro" id="IPR035911">
    <property type="entry name" value="MurE/MurF_N"/>
</dbReference>